<dbReference type="PANTHER" id="PTHR43317:SF1">
    <property type="entry name" value="THERMOSPERMINE SYNTHASE ACAULIS5"/>
    <property type="match status" value="1"/>
</dbReference>
<dbReference type="HOGENOM" id="CLU_068637_2_0_11"/>
<name>A0A0F7FXC3_9ACTN</name>
<feature type="region of interest" description="Disordered" evidence="2">
    <location>
        <begin position="1"/>
        <end position="21"/>
    </location>
</feature>
<dbReference type="KEGG" id="sxi:SXIM_39490"/>
<dbReference type="EMBL" id="CP009922">
    <property type="protein sequence ID" value="AKG45333.1"/>
    <property type="molecule type" value="Genomic_DNA"/>
</dbReference>
<evidence type="ECO:0000313" key="4">
    <source>
        <dbReference type="Proteomes" id="UP000034034"/>
    </source>
</evidence>
<dbReference type="PANTHER" id="PTHR43317">
    <property type="entry name" value="THERMOSPERMINE SYNTHASE ACAULIS5"/>
    <property type="match status" value="1"/>
</dbReference>
<keyword evidence="1" id="KW-0620">Polyamine biosynthesis</keyword>
<gene>
    <name evidence="3" type="ORF">SXIM_39490</name>
</gene>
<dbReference type="GO" id="GO:0006596">
    <property type="term" value="P:polyamine biosynthetic process"/>
    <property type="evidence" value="ECO:0007669"/>
    <property type="project" value="UniProtKB-KW"/>
</dbReference>
<dbReference type="SUPFAM" id="SSF53335">
    <property type="entry name" value="S-adenosyl-L-methionine-dependent methyltransferases"/>
    <property type="match status" value="1"/>
</dbReference>
<accession>A0A0F7FXC3</accession>
<dbReference type="RefSeq" id="WP_046724777.1">
    <property type="nucleotide sequence ID" value="NZ_CP009922.3"/>
</dbReference>
<evidence type="ECO:0000313" key="3">
    <source>
        <dbReference type="EMBL" id="AKG45333.1"/>
    </source>
</evidence>
<sequence>MARRGRQAAETTTAQVAGGRAELLPDADRAEAWELLLDGAPQSHVDLAEPTRLGFEYQRRLGHVIDVLAPPRAPLRVVHLGGGALTLARYVAVTRPRSGQQVAEPDAALTEFVRRHLPLPAGARVKVRALDAREALDRLPEHSADLVIADIFAHARTPAHCASAEFLDAVRRVLAPGGTYAANITDGGPLTHLRGQTATALSRFGTAALSIAPAVLRGRRYGNGILLAADGPLPLEALRQRLAREPQPTRLLTDTALTDFTAGAAVVTDATAQPSPAPPEGLFD</sequence>
<reference evidence="3" key="1">
    <citation type="submission" date="2019-08" db="EMBL/GenBank/DDBJ databases">
        <title>Complete genome sequence of a mangrove-derived Streptomyces xiamenensis.</title>
        <authorList>
            <person name="Xu J."/>
        </authorList>
    </citation>
    <scope>NUCLEOTIDE SEQUENCE</scope>
    <source>
        <strain evidence="3">318</strain>
    </source>
</reference>
<keyword evidence="4" id="KW-1185">Reference proteome</keyword>
<dbReference type="AlphaFoldDB" id="A0A0F7FXC3"/>
<evidence type="ECO:0000256" key="2">
    <source>
        <dbReference type="SAM" id="MobiDB-lite"/>
    </source>
</evidence>
<dbReference type="STRING" id="408015.SXIM_39490"/>
<organism evidence="3 4">
    <name type="scientific">Streptomyces xiamenensis</name>
    <dbReference type="NCBI Taxonomy" id="408015"/>
    <lineage>
        <taxon>Bacteria</taxon>
        <taxon>Bacillati</taxon>
        <taxon>Actinomycetota</taxon>
        <taxon>Actinomycetes</taxon>
        <taxon>Kitasatosporales</taxon>
        <taxon>Streptomycetaceae</taxon>
        <taxon>Streptomyces</taxon>
    </lineage>
</organism>
<proteinExistence type="predicted"/>
<protein>
    <submittedName>
        <fullName evidence="3">Spermidine synthase protein</fullName>
    </submittedName>
</protein>
<dbReference type="Proteomes" id="UP000034034">
    <property type="component" value="Chromosome"/>
</dbReference>
<dbReference type="PATRIC" id="fig|408015.6.peg.4000"/>
<evidence type="ECO:0000256" key="1">
    <source>
        <dbReference type="ARBA" id="ARBA00023115"/>
    </source>
</evidence>
<dbReference type="NCBIfam" id="NF037959">
    <property type="entry name" value="MFS_SpdSyn"/>
    <property type="match status" value="1"/>
</dbReference>
<dbReference type="InterPro" id="IPR029063">
    <property type="entry name" value="SAM-dependent_MTases_sf"/>
</dbReference>
<dbReference type="CDD" id="cd02440">
    <property type="entry name" value="AdoMet_MTases"/>
    <property type="match status" value="1"/>
</dbReference>
<dbReference type="Gene3D" id="3.40.50.150">
    <property type="entry name" value="Vaccinia Virus protein VP39"/>
    <property type="match status" value="1"/>
</dbReference>